<dbReference type="OrthoDB" id="192021at2"/>
<dbReference type="Proteomes" id="UP000216885">
    <property type="component" value="Unassembled WGS sequence"/>
</dbReference>
<dbReference type="NCBIfam" id="TIGR02937">
    <property type="entry name" value="sigma70-ECF"/>
    <property type="match status" value="1"/>
</dbReference>
<dbReference type="Pfam" id="PF08281">
    <property type="entry name" value="Sigma70_r4_2"/>
    <property type="match status" value="1"/>
</dbReference>
<dbReference type="GO" id="GO:0003677">
    <property type="term" value="F:DNA binding"/>
    <property type="evidence" value="ECO:0007669"/>
    <property type="project" value="InterPro"/>
</dbReference>
<comment type="similarity">
    <text evidence="1">Belongs to the sigma-70 factor family. ECF subfamily.</text>
</comment>
<dbReference type="EMBL" id="NEVQ01000015">
    <property type="protein sequence ID" value="OZI54771.1"/>
    <property type="molecule type" value="Genomic_DNA"/>
</dbReference>
<evidence type="ECO:0000259" key="6">
    <source>
        <dbReference type="Pfam" id="PF08281"/>
    </source>
</evidence>
<dbReference type="PANTHER" id="PTHR43133:SF63">
    <property type="entry name" value="RNA POLYMERASE SIGMA FACTOR FECI-RELATED"/>
    <property type="match status" value="1"/>
</dbReference>
<dbReference type="Pfam" id="PF04542">
    <property type="entry name" value="Sigma70_r2"/>
    <property type="match status" value="1"/>
</dbReference>
<dbReference type="Gene3D" id="1.10.10.10">
    <property type="entry name" value="Winged helix-like DNA-binding domain superfamily/Winged helix DNA-binding domain"/>
    <property type="match status" value="1"/>
</dbReference>
<evidence type="ECO:0000313" key="8">
    <source>
        <dbReference type="Proteomes" id="UP000216885"/>
    </source>
</evidence>
<keyword evidence="8" id="KW-1185">Reference proteome</keyword>
<dbReference type="GO" id="GO:0016987">
    <property type="term" value="F:sigma factor activity"/>
    <property type="evidence" value="ECO:0007669"/>
    <property type="project" value="UniProtKB-KW"/>
</dbReference>
<dbReference type="InterPro" id="IPR039425">
    <property type="entry name" value="RNA_pol_sigma-70-like"/>
</dbReference>
<evidence type="ECO:0000256" key="2">
    <source>
        <dbReference type="ARBA" id="ARBA00023015"/>
    </source>
</evidence>
<evidence type="ECO:0000313" key="7">
    <source>
        <dbReference type="EMBL" id="OZI54771.1"/>
    </source>
</evidence>
<dbReference type="PANTHER" id="PTHR43133">
    <property type="entry name" value="RNA POLYMERASE ECF-TYPE SIGMA FACTO"/>
    <property type="match status" value="1"/>
</dbReference>
<feature type="domain" description="RNA polymerase sigma-70 region 2" evidence="5">
    <location>
        <begin position="13"/>
        <end position="74"/>
    </location>
</feature>
<proteinExistence type="inferred from homology"/>
<dbReference type="SUPFAM" id="SSF88659">
    <property type="entry name" value="Sigma3 and sigma4 domains of RNA polymerase sigma factors"/>
    <property type="match status" value="1"/>
</dbReference>
<dbReference type="Gene3D" id="1.10.1740.10">
    <property type="match status" value="1"/>
</dbReference>
<name>A0A261TZN3_9BORD</name>
<dbReference type="InterPro" id="IPR013324">
    <property type="entry name" value="RNA_pol_sigma_r3/r4-like"/>
</dbReference>
<dbReference type="InterPro" id="IPR013325">
    <property type="entry name" value="RNA_pol_sigma_r2"/>
</dbReference>
<dbReference type="InterPro" id="IPR013249">
    <property type="entry name" value="RNA_pol_sigma70_r4_t2"/>
</dbReference>
<keyword evidence="2" id="KW-0805">Transcription regulation</keyword>
<keyword evidence="3" id="KW-0731">Sigma factor</keyword>
<dbReference type="SUPFAM" id="SSF88946">
    <property type="entry name" value="Sigma2 domain of RNA polymerase sigma factors"/>
    <property type="match status" value="1"/>
</dbReference>
<sequence>MSARRSRPQGFLAYYEELLAVWTRKLGCREAARDLAHDALVKCLETSSAEVAQPRAYLHQAARNAAVDAFRRDRAKEWVPLDTIAAYADPLHDPVSQARASQLGRALEAALQELPLKCRQVFVWQRVEGLTQAEIAQRLGLSKNMIEKYMIRTALHLRERLGAYAPD</sequence>
<protein>
    <submittedName>
        <fullName evidence="7">RNA polymerase subunit sigma-24</fullName>
    </submittedName>
</protein>
<gene>
    <name evidence="7" type="ORF">CAL20_16560</name>
</gene>
<dbReference type="InterPro" id="IPR014284">
    <property type="entry name" value="RNA_pol_sigma-70_dom"/>
</dbReference>
<organism evidence="7 8">
    <name type="scientific">Bordetella genomosp. 4</name>
    <dbReference type="NCBI Taxonomy" id="463044"/>
    <lineage>
        <taxon>Bacteria</taxon>
        <taxon>Pseudomonadati</taxon>
        <taxon>Pseudomonadota</taxon>
        <taxon>Betaproteobacteria</taxon>
        <taxon>Burkholderiales</taxon>
        <taxon>Alcaligenaceae</taxon>
        <taxon>Bordetella</taxon>
    </lineage>
</organism>
<evidence type="ECO:0000256" key="3">
    <source>
        <dbReference type="ARBA" id="ARBA00023082"/>
    </source>
</evidence>
<comment type="caution">
    <text evidence="7">The sequence shown here is derived from an EMBL/GenBank/DDBJ whole genome shotgun (WGS) entry which is preliminary data.</text>
</comment>
<dbReference type="GO" id="GO:0006352">
    <property type="term" value="P:DNA-templated transcription initiation"/>
    <property type="evidence" value="ECO:0007669"/>
    <property type="project" value="InterPro"/>
</dbReference>
<keyword evidence="4" id="KW-0804">Transcription</keyword>
<evidence type="ECO:0000256" key="1">
    <source>
        <dbReference type="ARBA" id="ARBA00010641"/>
    </source>
</evidence>
<evidence type="ECO:0000259" key="5">
    <source>
        <dbReference type="Pfam" id="PF04542"/>
    </source>
</evidence>
<feature type="domain" description="RNA polymerase sigma factor 70 region 4 type 2" evidence="6">
    <location>
        <begin position="105"/>
        <end position="152"/>
    </location>
</feature>
<dbReference type="InterPro" id="IPR036388">
    <property type="entry name" value="WH-like_DNA-bd_sf"/>
</dbReference>
<accession>A0A261TZN3</accession>
<reference evidence="7 8" key="1">
    <citation type="submission" date="2017-05" db="EMBL/GenBank/DDBJ databases">
        <title>Complete and WGS of Bordetella genogroups.</title>
        <authorList>
            <person name="Spilker T."/>
            <person name="LiPuma J."/>
        </authorList>
    </citation>
    <scope>NUCLEOTIDE SEQUENCE [LARGE SCALE GENOMIC DNA]</scope>
    <source>
        <strain evidence="7 8">AU9919</strain>
    </source>
</reference>
<dbReference type="RefSeq" id="WP_094820818.1">
    <property type="nucleotide sequence ID" value="NZ_NEVO01000007.1"/>
</dbReference>
<dbReference type="InterPro" id="IPR007627">
    <property type="entry name" value="RNA_pol_sigma70_r2"/>
</dbReference>
<evidence type="ECO:0000256" key="4">
    <source>
        <dbReference type="ARBA" id="ARBA00023163"/>
    </source>
</evidence>
<dbReference type="AlphaFoldDB" id="A0A261TZN3"/>